<proteinExistence type="predicted"/>
<feature type="region of interest" description="Disordered" evidence="1">
    <location>
        <begin position="102"/>
        <end position="123"/>
    </location>
</feature>
<evidence type="ECO:0000259" key="2">
    <source>
        <dbReference type="Pfam" id="PF03732"/>
    </source>
</evidence>
<dbReference type="AlphaFoldDB" id="A0A811RYN2"/>
<keyword evidence="4" id="KW-1185">Reference proteome</keyword>
<sequence>MSTYFLPTPLGKAKQSKIQSTSDMGNKGDAVGEKGDKTNVAHDANINHPKTIEELPEELKQQVEAKFNAVLKAFLQICTKDRRDKVTQYKEPDFSELINSTSSTHVAPEVRTTDKPKYDDDSYVDPYPTHANYATMMDDHKKVIDNSLLAAVNMIMARFDKLEGKTTDGDQSGVASTSKQPKFGMPLNFYENQGLYAVANKGKSTPSASETNKASLASVAPSSQLVIYDQNSAQNTRTDQRSAANQALVGQNMVLPNPLNSPSQILWFDSAPAAPVIDFSDTLNQFREELSKSLEESLGVQIKPSRTTYRKLYPSHFNFMKAPDGWSVPDFNKFSGDDSKSTMEHISMFLAQLGETSAYDFMNVRNFPLSLTGTAFAWFTPLPSCSIGSWAELEENFHNHFYNGAQETRLSHLASVCQGRDEPILDFFFKRFREIKNRCFHLMISKRDLTDLCFAGLCPNIREKLEHYEFVNVNQLLQKAVSVESPSKSLVILIGHIVRMCML</sequence>
<evidence type="ECO:0000313" key="4">
    <source>
        <dbReference type="Proteomes" id="UP000604825"/>
    </source>
</evidence>
<protein>
    <recommendedName>
        <fullName evidence="2">Retrotransposon gag domain-containing protein</fullName>
    </recommendedName>
</protein>
<dbReference type="Pfam" id="PF03732">
    <property type="entry name" value="Retrotrans_gag"/>
    <property type="match status" value="1"/>
</dbReference>
<dbReference type="PANTHER" id="PTHR33223">
    <property type="entry name" value="CCHC-TYPE DOMAIN-CONTAINING PROTEIN"/>
    <property type="match status" value="1"/>
</dbReference>
<dbReference type="EMBL" id="CAJGYO010000017">
    <property type="protein sequence ID" value="CAD6334200.1"/>
    <property type="molecule type" value="Genomic_DNA"/>
</dbReference>
<comment type="caution">
    <text evidence="3">The sequence shown here is derived from an EMBL/GenBank/DDBJ whole genome shotgun (WGS) entry which is preliminary data.</text>
</comment>
<dbReference type="InterPro" id="IPR005162">
    <property type="entry name" value="Retrotrans_gag_dom"/>
</dbReference>
<gene>
    <name evidence="3" type="ORF">NCGR_LOCUS58298</name>
</gene>
<organism evidence="3 4">
    <name type="scientific">Miscanthus lutarioriparius</name>
    <dbReference type="NCBI Taxonomy" id="422564"/>
    <lineage>
        <taxon>Eukaryota</taxon>
        <taxon>Viridiplantae</taxon>
        <taxon>Streptophyta</taxon>
        <taxon>Embryophyta</taxon>
        <taxon>Tracheophyta</taxon>
        <taxon>Spermatophyta</taxon>
        <taxon>Magnoliopsida</taxon>
        <taxon>Liliopsida</taxon>
        <taxon>Poales</taxon>
        <taxon>Poaceae</taxon>
        <taxon>PACMAD clade</taxon>
        <taxon>Panicoideae</taxon>
        <taxon>Andropogonodae</taxon>
        <taxon>Andropogoneae</taxon>
        <taxon>Saccharinae</taxon>
        <taxon>Miscanthus</taxon>
    </lineage>
</organism>
<evidence type="ECO:0000313" key="3">
    <source>
        <dbReference type="EMBL" id="CAD6334200.1"/>
    </source>
</evidence>
<evidence type="ECO:0000256" key="1">
    <source>
        <dbReference type="SAM" id="MobiDB-lite"/>
    </source>
</evidence>
<reference evidence="3" key="1">
    <citation type="submission" date="2020-10" db="EMBL/GenBank/DDBJ databases">
        <authorList>
            <person name="Han B."/>
            <person name="Lu T."/>
            <person name="Zhao Q."/>
            <person name="Huang X."/>
            <person name="Zhao Y."/>
        </authorList>
    </citation>
    <scope>NUCLEOTIDE SEQUENCE</scope>
</reference>
<dbReference type="PANTHER" id="PTHR33223:SF11">
    <property type="entry name" value="ELEMENT PROTEIN, PUTATIVE-RELATED"/>
    <property type="match status" value="1"/>
</dbReference>
<dbReference type="Proteomes" id="UP000604825">
    <property type="component" value="Unassembled WGS sequence"/>
</dbReference>
<feature type="domain" description="Retrotransposon gag" evidence="2">
    <location>
        <begin position="367"/>
        <end position="457"/>
    </location>
</feature>
<accession>A0A811RYN2</accession>
<feature type="region of interest" description="Disordered" evidence="1">
    <location>
        <begin position="1"/>
        <end position="42"/>
    </location>
</feature>
<feature type="compositionally biased region" description="Basic and acidic residues" evidence="1">
    <location>
        <begin position="30"/>
        <end position="40"/>
    </location>
</feature>
<dbReference type="OrthoDB" id="1166206at2759"/>
<feature type="compositionally biased region" description="Basic and acidic residues" evidence="1">
    <location>
        <begin position="111"/>
        <end position="120"/>
    </location>
</feature>
<name>A0A811RYN2_9POAL</name>